<protein>
    <recommendedName>
        <fullName evidence="4">RxLR effector protein</fullName>
    </recommendedName>
</protein>
<reference evidence="2 3" key="1">
    <citation type="submission" date="2018-06" db="EMBL/GenBank/DDBJ databases">
        <title>Comparative genomics of downy mildews reveals potential adaptations to biotrophy.</title>
        <authorList>
            <person name="Fletcher K."/>
            <person name="Klosterman S.J."/>
            <person name="Derevnina L."/>
            <person name="Martin F."/>
            <person name="Koike S."/>
            <person name="Reyes Chin-Wo S."/>
            <person name="Mou B."/>
            <person name="Michelmore R."/>
        </authorList>
    </citation>
    <scope>NUCLEOTIDE SEQUENCE [LARGE SCALE GENOMIC DNA]</scope>
    <source>
        <strain evidence="2 3">R14</strain>
    </source>
</reference>
<feature type="chain" id="PRO_5018147947" description="RxLR effector protein" evidence="1">
    <location>
        <begin position="31"/>
        <end position="424"/>
    </location>
</feature>
<comment type="caution">
    <text evidence="2">The sequence shown here is derived from an EMBL/GenBank/DDBJ whole genome shotgun (WGS) entry which is preliminary data.</text>
</comment>
<evidence type="ECO:0000313" key="2">
    <source>
        <dbReference type="EMBL" id="RMX69421.1"/>
    </source>
</evidence>
<proteinExistence type="predicted"/>
<sequence length="424" mass="48123">MPIKPNKAPPAKALFVIMLVARSTMGVATADLPPENALRILQASDALYVNLAPPASKQKRYLRSAADMAIGEAGRLNPDISKSKEIESLLGKVKVDPLATLRQSSLTISSDTMTKFQKQYWPDFDTKTPEEAFKSLSLGKMGENPFKSPMFPVWEYLVKKTTSETDVTKAMFEAMDNALGDKTSLAKFLGQAKTSTKFKGTVESLYKYQIDLWVRDDYTPQTVYDLLELNTVEDLNNLPNSPAFSMWAAFNTEKNSVYEAFKVLKGPGPERRVLDPDLMRALATIDETRDNFNFAQGLLYAQLQYLKRHPREIESSFRLFKLKALDPTNPKSTPTDVTMDPLGRLWVDYVYMRKQDENGLTDFYKVYILLKNRIGHIAAIKTMKKVNTDGFFLKHLNKKRSEEKENFGLFLKEFEPEKPMETSG</sequence>
<keyword evidence="3" id="KW-1185">Reference proteome</keyword>
<name>A0A3M6VTN4_9STRA</name>
<dbReference type="EMBL" id="QLLG01000025">
    <property type="protein sequence ID" value="RMX69421.1"/>
    <property type="molecule type" value="Genomic_DNA"/>
</dbReference>
<accession>A0A3M6VTN4</accession>
<dbReference type="VEuPathDB" id="FungiDB:DD237_005342"/>
<organism evidence="2 3">
    <name type="scientific">Peronospora effusa</name>
    <dbReference type="NCBI Taxonomy" id="542832"/>
    <lineage>
        <taxon>Eukaryota</taxon>
        <taxon>Sar</taxon>
        <taxon>Stramenopiles</taxon>
        <taxon>Oomycota</taxon>
        <taxon>Peronosporomycetes</taxon>
        <taxon>Peronosporales</taxon>
        <taxon>Peronosporaceae</taxon>
        <taxon>Peronospora</taxon>
    </lineage>
</organism>
<dbReference type="AlphaFoldDB" id="A0A3M6VTN4"/>
<evidence type="ECO:0000313" key="3">
    <source>
        <dbReference type="Proteomes" id="UP000282087"/>
    </source>
</evidence>
<gene>
    <name evidence="2" type="ORF">DD238_004622</name>
</gene>
<evidence type="ECO:0000256" key="1">
    <source>
        <dbReference type="SAM" id="SignalP"/>
    </source>
</evidence>
<evidence type="ECO:0008006" key="4">
    <source>
        <dbReference type="Google" id="ProtNLM"/>
    </source>
</evidence>
<keyword evidence="1" id="KW-0732">Signal</keyword>
<feature type="signal peptide" evidence="1">
    <location>
        <begin position="1"/>
        <end position="30"/>
    </location>
</feature>
<dbReference type="Proteomes" id="UP000282087">
    <property type="component" value="Unassembled WGS sequence"/>
</dbReference>